<dbReference type="AlphaFoldDB" id="A0A9W9YJ22"/>
<protein>
    <submittedName>
        <fullName evidence="2">Uncharacterized protein</fullName>
    </submittedName>
</protein>
<evidence type="ECO:0000313" key="2">
    <source>
        <dbReference type="EMBL" id="KAJ7352941.1"/>
    </source>
</evidence>
<organism evidence="2 3">
    <name type="scientific">Desmophyllum pertusum</name>
    <dbReference type="NCBI Taxonomy" id="174260"/>
    <lineage>
        <taxon>Eukaryota</taxon>
        <taxon>Metazoa</taxon>
        <taxon>Cnidaria</taxon>
        <taxon>Anthozoa</taxon>
        <taxon>Hexacorallia</taxon>
        <taxon>Scleractinia</taxon>
        <taxon>Caryophylliina</taxon>
        <taxon>Caryophylliidae</taxon>
        <taxon>Desmophyllum</taxon>
    </lineage>
</organism>
<accession>A0A9W9YJ22</accession>
<keyword evidence="3" id="KW-1185">Reference proteome</keyword>
<name>A0A9W9YJ22_9CNID</name>
<comment type="caution">
    <text evidence="2">The sequence shown here is derived from an EMBL/GenBank/DDBJ whole genome shotgun (WGS) entry which is preliminary data.</text>
</comment>
<reference evidence="2" key="1">
    <citation type="submission" date="2023-01" db="EMBL/GenBank/DDBJ databases">
        <title>Genome assembly of the deep-sea coral Lophelia pertusa.</title>
        <authorList>
            <person name="Herrera S."/>
            <person name="Cordes E."/>
        </authorList>
    </citation>
    <scope>NUCLEOTIDE SEQUENCE</scope>
    <source>
        <strain evidence="2">USNM1676648</strain>
        <tissue evidence="2">Polyp</tissue>
    </source>
</reference>
<sequence length="126" mass="13539">MQPYGKFIEKPKVSMGDRDALQFSGSVEATHGSQDYLTKEGFAVTGEDRNLTVTIPPRTGCEGLSSSALVLYESHFSDTRQTPSPIRSPGTPLGMSYPGVRSIPGSKPVVIRKYGSTPSRDGTVQC</sequence>
<feature type="compositionally biased region" description="Polar residues" evidence="1">
    <location>
        <begin position="116"/>
        <end position="126"/>
    </location>
</feature>
<evidence type="ECO:0000313" key="3">
    <source>
        <dbReference type="Proteomes" id="UP001163046"/>
    </source>
</evidence>
<dbReference type="EMBL" id="MU827343">
    <property type="protein sequence ID" value="KAJ7352941.1"/>
    <property type="molecule type" value="Genomic_DNA"/>
</dbReference>
<gene>
    <name evidence="2" type="ORF">OS493_032880</name>
</gene>
<evidence type="ECO:0000256" key="1">
    <source>
        <dbReference type="SAM" id="MobiDB-lite"/>
    </source>
</evidence>
<proteinExistence type="predicted"/>
<feature type="region of interest" description="Disordered" evidence="1">
    <location>
        <begin position="76"/>
        <end position="101"/>
    </location>
</feature>
<feature type="region of interest" description="Disordered" evidence="1">
    <location>
        <begin position="107"/>
        <end position="126"/>
    </location>
</feature>
<dbReference type="Proteomes" id="UP001163046">
    <property type="component" value="Unassembled WGS sequence"/>
</dbReference>